<gene>
    <name evidence="8" type="ORF">GCM10011506_28570</name>
</gene>
<comment type="similarity">
    <text evidence="2">Belongs to the SusD family.</text>
</comment>
<evidence type="ECO:0000313" key="8">
    <source>
        <dbReference type="EMBL" id="GGC41283.1"/>
    </source>
</evidence>
<dbReference type="Pfam" id="PF07980">
    <property type="entry name" value="SusD_RagB"/>
    <property type="match status" value="1"/>
</dbReference>
<evidence type="ECO:0000259" key="7">
    <source>
        <dbReference type="Pfam" id="PF14322"/>
    </source>
</evidence>
<dbReference type="Proteomes" id="UP000636010">
    <property type="component" value="Unassembled WGS sequence"/>
</dbReference>
<dbReference type="InterPro" id="IPR012944">
    <property type="entry name" value="SusD_RagB_dom"/>
</dbReference>
<dbReference type="Gene3D" id="1.25.40.390">
    <property type="match status" value="1"/>
</dbReference>
<dbReference type="SUPFAM" id="SSF48452">
    <property type="entry name" value="TPR-like"/>
    <property type="match status" value="1"/>
</dbReference>
<dbReference type="InterPro" id="IPR033985">
    <property type="entry name" value="SusD-like_N"/>
</dbReference>
<comment type="caution">
    <text evidence="8">The sequence shown here is derived from an EMBL/GenBank/DDBJ whole genome shotgun (WGS) entry which is preliminary data.</text>
</comment>
<dbReference type="EMBL" id="BMEC01000009">
    <property type="protein sequence ID" value="GGC41283.1"/>
    <property type="molecule type" value="Genomic_DNA"/>
</dbReference>
<evidence type="ECO:0000256" key="3">
    <source>
        <dbReference type="ARBA" id="ARBA00022729"/>
    </source>
</evidence>
<evidence type="ECO:0000313" key="9">
    <source>
        <dbReference type="Proteomes" id="UP000636010"/>
    </source>
</evidence>
<evidence type="ECO:0000256" key="1">
    <source>
        <dbReference type="ARBA" id="ARBA00004442"/>
    </source>
</evidence>
<keyword evidence="5" id="KW-0998">Cell outer membrane</keyword>
<keyword evidence="4" id="KW-0472">Membrane</keyword>
<name>A0ABQ1MJF8_9BACT</name>
<keyword evidence="3" id="KW-0732">Signal</keyword>
<feature type="domain" description="SusD-like N-terminal" evidence="7">
    <location>
        <begin position="71"/>
        <end position="229"/>
    </location>
</feature>
<dbReference type="PROSITE" id="PS51257">
    <property type="entry name" value="PROKAR_LIPOPROTEIN"/>
    <property type="match status" value="1"/>
</dbReference>
<reference evidence="9" key="1">
    <citation type="journal article" date="2019" name="Int. J. Syst. Evol. Microbiol.">
        <title>The Global Catalogue of Microorganisms (GCM) 10K type strain sequencing project: providing services to taxonomists for standard genome sequencing and annotation.</title>
        <authorList>
            <consortium name="The Broad Institute Genomics Platform"/>
            <consortium name="The Broad Institute Genome Sequencing Center for Infectious Disease"/>
            <person name="Wu L."/>
            <person name="Ma J."/>
        </authorList>
    </citation>
    <scope>NUCLEOTIDE SEQUENCE [LARGE SCALE GENOMIC DNA]</scope>
    <source>
        <strain evidence="9">CGMCC 1.10832</strain>
    </source>
</reference>
<dbReference type="RefSeq" id="WP_188464632.1">
    <property type="nucleotide sequence ID" value="NZ_BAABHU010000009.1"/>
</dbReference>
<dbReference type="CDD" id="cd08977">
    <property type="entry name" value="SusD"/>
    <property type="match status" value="1"/>
</dbReference>
<dbReference type="Pfam" id="PF14322">
    <property type="entry name" value="SusD-like_3"/>
    <property type="match status" value="1"/>
</dbReference>
<accession>A0ABQ1MJF8</accession>
<proteinExistence type="inferred from homology"/>
<dbReference type="Gene3D" id="2.20.20.130">
    <property type="match status" value="1"/>
</dbReference>
<comment type="subcellular location">
    <subcellularLocation>
        <location evidence="1">Cell outer membrane</location>
    </subcellularLocation>
</comment>
<evidence type="ECO:0000256" key="2">
    <source>
        <dbReference type="ARBA" id="ARBA00006275"/>
    </source>
</evidence>
<dbReference type="Gene3D" id="1.25.40.900">
    <property type="match status" value="1"/>
</dbReference>
<feature type="domain" description="RagB/SusD" evidence="6">
    <location>
        <begin position="353"/>
        <end position="466"/>
    </location>
</feature>
<organism evidence="8 9">
    <name type="scientific">Marivirga lumbricoides</name>
    <dbReference type="NCBI Taxonomy" id="1046115"/>
    <lineage>
        <taxon>Bacteria</taxon>
        <taxon>Pseudomonadati</taxon>
        <taxon>Bacteroidota</taxon>
        <taxon>Cytophagia</taxon>
        <taxon>Cytophagales</taxon>
        <taxon>Marivirgaceae</taxon>
        <taxon>Marivirga</taxon>
    </lineage>
</organism>
<protein>
    <submittedName>
        <fullName evidence="8">Membrane protein</fullName>
    </submittedName>
</protein>
<evidence type="ECO:0000256" key="5">
    <source>
        <dbReference type="ARBA" id="ARBA00023237"/>
    </source>
</evidence>
<evidence type="ECO:0000256" key="4">
    <source>
        <dbReference type="ARBA" id="ARBA00023136"/>
    </source>
</evidence>
<sequence length="467" mass="51684">MKKILYIFISLGMIITSCDDLDVENKAALPQEVVLEDVGGFEAVLFSAYESVNNFNYYGQQMMIAPEILADQMQIVQFTGRYETEYVNAVNAGINIWSDRYTPINECNIVINLINDESVEGDQGAKDVLIGEAKFLRALFYHDLARTVGYEPGREVNGFNLSAILRTEPTLGSANADDRPRATNLEVYEQIEEDLLDAIQRLPEVGAGTSAVARANKTAAELLLARVYLYWGRNTEAADYAQRAIAGDGSDLVDAADYVESWDDAAFNFHPESVFESDLQVPDWSSVDGANNSLHSLLMNNTSGSQFIITASDELVQVIESEPSDVRSGLLNTENLGQEFTKWQGNKGTLPFQENIPILRLSEGYLIAAEALGPGAGDVFLNTFRAARGLAGGVSATVDNVLREKRIEYMAEGHRWYDLKRLGRDIPKPAAADVDPVPYENFRILPRLPQSEIELSDDILVQNPNYN</sequence>
<evidence type="ECO:0000259" key="6">
    <source>
        <dbReference type="Pfam" id="PF07980"/>
    </source>
</evidence>
<dbReference type="InterPro" id="IPR011990">
    <property type="entry name" value="TPR-like_helical_dom_sf"/>
</dbReference>
<keyword evidence="9" id="KW-1185">Reference proteome</keyword>